<dbReference type="InterPro" id="IPR011604">
    <property type="entry name" value="PDDEXK-like_dom_sf"/>
</dbReference>
<protein>
    <submittedName>
        <fullName evidence="15">ATP-dependent DNA helicase</fullName>
        <ecNumber evidence="15">3.6.4.12</ecNumber>
    </submittedName>
</protein>
<dbReference type="Proteomes" id="UP001597541">
    <property type="component" value="Unassembled WGS sequence"/>
</dbReference>
<dbReference type="PANTHER" id="PTHR11472">
    <property type="entry name" value="DNA REPAIR DEAD HELICASE RAD3/XP-D SUBFAMILY MEMBER"/>
    <property type="match status" value="1"/>
</dbReference>
<dbReference type="InterPro" id="IPR006554">
    <property type="entry name" value="Helicase-like_DEXD_c2"/>
</dbReference>
<evidence type="ECO:0000313" key="16">
    <source>
        <dbReference type="Proteomes" id="UP001597541"/>
    </source>
</evidence>
<dbReference type="GO" id="GO:0016787">
    <property type="term" value="F:hydrolase activity"/>
    <property type="evidence" value="ECO:0007669"/>
    <property type="project" value="UniProtKB-KW"/>
</dbReference>
<dbReference type="SUPFAM" id="SSF52540">
    <property type="entry name" value="P-loop containing nucleoside triphosphate hydrolases"/>
    <property type="match status" value="2"/>
</dbReference>
<dbReference type="Pfam" id="PF06733">
    <property type="entry name" value="DEAD_2"/>
    <property type="match status" value="1"/>
</dbReference>
<keyword evidence="6 15" id="KW-0347">Helicase</keyword>
<keyword evidence="4" id="KW-0227">DNA damage</keyword>
<dbReference type="PROSITE" id="PS51193">
    <property type="entry name" value="HELICASE_ATP_BIND_2"/>
    <property type="match status" value="1"/>
</dbReference>
<dbReference type="EMBL" id="JBHUME010000007">
    <property type="protein sequence ID" value="MFD2613146.1"/>
    <property type="molecule type" value="Genomic_DNA"/>
</dbReference>
<organism evidence="15 16">
    <name type="scientific">Paenibacillus gansuensis</name>
    <dbReference type="NCBI Taxonomy" id="306542"/>
    <lineage>
        <taxon>Bacteria</taxon>
        <taxon>Bacillati</taxon>
        <taxon>Bacillota</taxon>
        <taxon>Bacilli</taxon>
        <taxon>Bacillales</taxon>
        <taxon>Paenibacillaceae</taxon>
        <taxon>Paenibacillus</taxon>
    </lineage>
</organism>
<evidence type="ECO:0000256" key="1">
    <source>
        <dbReference type="ARBA" id="ARBA00022485"/>
    </source>
</evidence>
<dbReference type="InterPro" id="IPR014013">
    <property type="entry name" value="Helic_SF1/SF2_ATP-bd_DinG/Rad3"/>
</dbReference>
<evidence type="ECO:0000256" key="3">
    <source>
        <dbReference type="ARBA" id="ARBA00022741"/>
    </source>
</evidence>
<dbReference type="InterPro" id="IPR006555">
    <property type="entry name" value="ATP-dep_Helicase_C"/>
</dbReference>
<comment type="similarity">
    <text evidence="13">Belongs to the helicase family. DinG subfamily.</text>
</comment>
<evidence type="ECO:0000256" key="8">
    <source>
        <dbReference type="ARBA" id="ARBA00023004"/>
    </source>
</evidence>
<dbReference type="InterPro" id="IPR010614">
    <property type="entry name" value="RAD3-like_helicase_DEAD"/>
</dbReference>
<keyword evidence="5 15" id="KW-0378">Hydrolase</keyword>
<dbReference type="Pfam" id="PF13307">
    <property type="entry name" value="Helicase_C_2"/>
    <property type="match status" value="1"/>
</dbReference>
<keyword evidence="2" id="KW-0479">Metal-binding</keyword>
<keyword evidence="1" id="KW-0004">4Fe-4S</keyword>
<dbReference type="InterPro" id="IPR042493">
    <property type="entry name" value="XPD_DNA_FeS"/>
</dbReference>
<keyword evidence="7" id="KW-0067">ATP-binding</keyword>
<dbReference type="Gene3D" id="3.40.50.300">
    <property type="entry name" value="P-loop containing nucleotide triphosphate hydrolases"/>
    <property type="match status" value="2"/>
</dbReference>
<evidence type="ECO:0000256" key="2">
    <source>
        <dbReference type="ARBA" id="ARBA00022723"/>
    </source>
</evidence>
<evidence type="ECO:0000259" key="14">
    <source>
        <dbReference type="PROSITE" id="PS51193"/>
    </source>
</evidence>
<dbReference type="EC" id="3.6.4.12" evidence="15"/>
<proteinExistence type="inferred from homology"/>
<keyword evidence="9" id="KW-0411">Iron-sulfur</keyword>
<dbReference type="RefSeq" id="WP_377603105.1">
    <property type="nucleotide sequence ID" value="NZ_JBHUME010000007.1"/>
</dbReference>
<keyword evidence="3" id="KW-0547">Nucleotide-binding</keyword>
<dbReference type="Gene3D" id="1.10.275.40">
    <property type="match status" value="1"/>
</dbReference>
<name>A0ABW5PDZ2_9BACL</name>
<evidence type="ECO:0000256" key="4">
    <source>
        <dbReference type="ARBA" id="ARBA00022763"/>
    </source>
</evidence>
<sequence>MERIYRINVRSLVEYVFRSGSIESGFRTGAALTEGTKAHQAIQMTYGDTQQKEVHLKAEAAYGNILYQLEGRCDGLFLEEGQVTIEEIKSFSEDLSGVSEEGRPVHWAQAQCYAYMYAREHQVQRVSIQLTYVHIRNGGQKRLLKHFTLKELERFVYSVLQSFHPYAELRMNHEERRNASMKKLKFPFPAYREGQRKLAGSVYQTIREGTGLLAKAPTGIGKTISTLFPAVKAVGEGLLQRIYYLTAKTITRTAAEEALLKLELAGLHMHSVTLTAKDKVCYQETPQCTKELCVYAEGYYDRINDAILDILEHETRMTREVIDAYARKHRVCPFEFSLDIAYAADAVICDYNYVFDPRVSLKRLLEEQKKKSALLIDEAHNLVDRAREMYSAQILKSSFLDLKRAYKDLDQAVAAAAKGVNDFFIQIRKESAGLEQRTLKEQPAELPVLLEQFAAAAEQALMLGKAIVDGEPLLLNTYYEVQGFIRISKLYDVRYVTLIETNKSEVSLKLFCLDPSELLKHAGKGFRSRIYFSATLFPMSFFREMLGAGEEDYSISIASPFSREQLDVRLLPLSTRYIDRDASVGPLVTLIKQILSERTGNGIVFFPSYEYMHSIYHALQESEDAKSVDTDILLQQQVMTEQDREAFLSSFQAQGERRVFAFAVMGGMFSEGIDLQGDRLTNVIIVGVGLPKLGVERNVMKDYFNKSGRNGYDYAYVYPGINKVLQAGGRLIRSEEDSGLLVLVDDRYLHTAYQRLLPEEWKHYQLLDVTTL</sequence>
<reference evidence="16" key="1">
    <citation type="journal article" date="2019" name="Int. J. Syst. Evol. Microbiol.">
        <title>The Global Catalogue of Microorganisms (GCM) 10K type strain sequencing project: providing services to taxonomists for standard genome sequencing and annotation.</title>
        <authorList>
            <consortium name="The Broad Institute Genomics Platform"/>
            <consortium name="The Broad Institute Genome Sequencing Center for Infectious Disease"/>
            <person name="Wu L."/>
            <person name="Ma J."/>
        </authorList>
    </citation>
    <scope>NUCLEOTIDE SEQUENCE [LARGE SCALE GENOMIC DNA]</scope>
    <source>
        <strain evidence="16">KCTC 3950</strain>
    </source>
</reference>
<accession>A0ABW5PDZ2</accession>
<evidence type="ECO:0000256" key="13">
    <source>
        <dbReference type="ARBA" id="ARBA00038058"/>
    </source>
</evidence>
<evidence type="ECO:0000256" key="10">
    <source>
        <dbReference type="ARBA" id="ARBA00023125"/>
    </source>
</evidence>
<evidence type="ECO:0000256" key="6">
    <source>
        <dbReference type="ARBA" id="ARBA00022806"/>
    </source>
</evidence>
<keyword evidence="10" id="KW-0238">DNA-binding</keyword>
<evidence type="ECO:0000256" key="5">
    <source>
        <dbReference type="ARBA" id="ARBA00022801"/>
    </source>
</evidence>
<dbReference type="SMART" id="SM00488">
    <property type="entry name" value="DEXDc2"/>
    <property type="match status" value="1"/>
</dbReference>
<dbReference type="Gene3D" id="3.90.320.10">
    <property type="match status" value="1"/>
</dbReference>
<evidence type="ECO:0000256" key="12">
    <source>
        <dbReference type="ARBA" id="ARBA00023235"/>
    </source>
</evidence>
<dbReference type="SMART" id="SM00491">
    <property type="entry name" value="HELICc2"/>
    <property type="match status" value="1"/>
</dbReference>
<feature type="domain" description="Helicase ATP-binding" evidence="14">
    <location>
        <begin position="181"/>
        <end position="441"/>
    </location>
</feature>
<dbReference type="InterPro" id="IPR045028">
    <property type="entry name" value="DinG/Rad3-like"/>
</dbReference>
<keyword evidence="16" id="KW-1185">Reference proteome</keyword>
<dbReference type="InterPro" id="IPR027417">
    <property type="entry name" value="P-loop_NTPase"/>
</dbReference>
<keyword evidence="12" id="KW-0413">Isomerase</keyword>
<evidence type="ECO:0000256" key="7">
    <source>
        <dbReference type="ARBA" id="ARBA00022840"/>
    </source>
</evidence>
<keyword evidence="11" id="KW-0234">DNA repair</keyword>
<dbReference type="Gene3D" id="1.10.30.20">
    <property type="entry name" value="Bacterial XPD DNA helicase, FeS cluster domain"/>
    <property type="match status" value="1"/>
</dbReference>
<keyword evidence="8" id="KW-0408">Iron</keyword>
<dbReference type="GO" id="GO:0003678">
    <property type="term" value="F:DNA helicase activity"/>
    <property type="evidence" value="ECO:0007669"/>
    <property type="project" value="UniProtKB-EC"/>
</dbReference>
<evidence type="ECO:0000256" key="9">
    <source>
        <dbReference type="ARBA" id="ARBA00023014"/>
    </source>
</evidence>
<evidence type="ECO:0000256" key="11">
    <source>
        <dbReference type="ARBA" id="ARBA00023204"/>
    </source>
</evidence>
<dbReference type="PANTHER" id="PTHR11472:SF34">
    <property type="entry name" value="REGULATOR OF TELOMERE ELONGATION HELICASE 1"/>
    <property type="match status" value="1"/>
</dbReference>
<comment type="caution">
    <text evidence="15">The sequence shown here is derived from an EMBL/GenBank/DDBJ whole genome shotgun (WGS) entry which is preliminary data.</text>
</comment>
<gene>
    <name evidence="15" type="ORF">ACFSUF_11995</name>
</gene>
<evidence type="ECO:0000313" key="15">
    <source>
        <dbReference type="EMBL" id="MFD2613146.1"/>
    </source>
</evidence>